<keyword evidence="2" id="KW-0812">Transmembrane</keyword>
<accession>A0ABW5CYK6</accession>
<feature type="transmembrane region" description="Helical" evidence="2">
    <location>
        <begin position="105"/>
        <end position="124"/>
    </location>
</feature>
<evidence type="ECO:0000313" key="3">
    <source>
        <dbReference type="EMBL" id="MFD2247140.1"/>
    </source>
</evidence>
<organism evidence="3 4">
    <name type="scientific">Pontibacter ruber</name>
    <dbReference type="NCBI Taxonomy" id="1343895"/>
    <lineage>
        <taxon>Bacteria</taxon>
        <taxon>Pseudomonadati</taxon>
        <taxon>Bacteroidota</taxon>
        <taxon>Cytophagia</taxon>
        <taxon>Cytophagales</taxon>
        <taxon>Hymenobacteraceae</taxon>
        <taxon>Pontibacter</taxon>
    </lineage>
</organism>
<name>A0ABW5CYK6_9BACT</name>
<comment type="caution">
    <text evidence="3">The sequence shown here is derived from an EMBL/GenBank/DDBJ whole genome shotgun (WGS) entry which is preliminary data.</text>
</comment>
<dbReference type="Proteomes" id="UP001597374">
    <property type="component" value="Unassembled WGS sequence"/>
</dbReference>
<feature type="coiled-coil region" evidence="1">
    <location>
        <begin position="73"/>
        <end position="100"/>
    </location>
</feature>
<feature type="transmembrane region" description="Helical" evidence="2">
    <location>
        <begin position="243"/>
        <end position="264"/>
    </location>
</feature>
<evidence type="ECO:0000256" key="1">
    <source>
        <dbReference type="SAM" id="Coils"/>
    </source>
</evidence>
<gene>
    <name evidence="3" type="ORF">ACFSKP_12795</name>
</gene>
<keyword evidence="4" id="KW-1185">Reference proteome</keyword>
<feature type="transmembrane region" description="Helical" evidence="2">
    <location>
        <begin position="284"/>
        <end position="302"/>
    </location>
</feature>
<reference evidence="4" key="1">
    <citation type="journal article" date="2019" name="Int. J. Syst. Evol. Microbiol.">
        <title>The Global Catalogue of Microorganisms (GCM) 10K type strain sequencing project: providing services to taxonomists for standard genome sequencing and annotation.</title>
        <authorList>
            <consortium name="The Broad Institute Genomics Platform"/>
            <consortium name="The Broad Institute Genome Sequencing Center for Infectious Disease"/>
            <person name="Wu L."/>
            <person name="Ma J."/>
        </authorList>
    </citation>
    <scope>NUCLEOTIDE SEQUENCE [LARGE SCALE GENOMIC DNA]</scope>
    <source>
        <strain evidence="4">CGMCC 4.1782</strain>
    </source>
</reference>
<evidence type="ECO:0000313" key="4">
    <source>
        <dbReference type="Proteomes" id="UP001597374"/>
    </source>
</evidence>
<keyword evidence="2" id="KW-0472">Membrane</keyword>
<protein>
    <submittedName>
        <fullName evidence="3">Uncharacterized protein</fullName>
    </submittedName>
</protein>
<sequence length="394" mass="45639">MQSRYYKLAILIVISSFAVGLLLSFVLREIEQKDITNSKLDIEKSRITQIDKQLSSLYSKTYTDSTSLNSPERAKVLEQIEFLKRQRDEATQYLDELNQKPSTELLIFVTIAGAISVIIITFFTSSLRYPSTTSNAIQNYLRIREGDQRKSIGFINWITTNEIAEKNLSGLDIKRAKILKQVYDLSAPLQDKRDEFLNLVIEYTDLKRNEEDVRNDRFSTIINSFSDSQERLKEETSRLNRQAIINLLLCFLIAFIMIGIISYTSFFSTDFKNVNDWNDFTVRLVPKMVSILSLLTIFLYFIRMYKTNIIDVKYYQNELTNIDLKLIATKAALINDDKETINKLVNDLTISERNMIISKDQSTSDLERIKLENDVNKDLLNKIIDSLSISRNGK</sequence>
<keyword evidence="1" id="KW-0175">Coiled coil</keyword>
<dbReference type="EMBL" id="JBHUIM010000002">
    <property type="protein sequence ID" value="MFD2247140.1"/>
    <property type="molecule type" value="Genomic_DNA"/>
</dbReference>
<proteinExistence type="predicted"/>
<evidence type="ECO:0000256" key="2">
    <source>
        <dbReference type="SAM" id="Phobius"/>
    </source>
</evidence>
<dbReference type="RefSeq" id="WP_377496747.1">
    <property type="nucleotide sequence ID" value="NZ_JBHUIM010000002.1"/>
</dbReference>
<keyword evidence="2" id="KW-1133">Transmembrane helix</keyword>